<dbReference type="RefSeq" id="YP_009953632.1">
    <property type="nucleotide sequence ID" value="NC_051624.1"/>
</dbReference>
<feature type="transmembrane region" description="Helical" evidence="1">
    <location>
        <begin position="58"/>
        <end position="78"/>
    </location>
</feature>
<keyword evidence="3" id="KW-1185">Reference proteome</keyword>
<keyword evidence="1" id="KW-1133">Transmembrane helix</keyword>
<dbReference type="GeneID" id="60325109"/>
<feature type="transmembrane region" description="Helical" evidence="1">
    <location>
        <begin position="199"/>
        <end position="222"/>
    </location>
</feature>
<sequence length="255" mass="27963">MTFAAVAAAVISLLIRYPARRVPDERGATTAVLLLAVGLYLISSTSPIGDWLFPLTGWGYLDTFVGNMCWIGGLVALLHHTLDRLAERDEQVEIFDALLRWPLTLTVPMMLAAMYVSRTLSLAPVPDIGDARADAWIVVYRVLYYGTVLYLAGLLLRVLPIVRRDDGRSCHVSHLYMLAAALIVVGISVRILSYVDGLWLLHTVVPVCRAGTVVFVACGAALSWRLKVRAAAQTQCAESAPVRWLGCDEPDPMRS</sequence>
<feature type="transmembrane region" description="Helical" evidence="1">
    <location>
        <begin position="174"/>
        <end position="193"/>
    </location>
</feature>
<feature type="transmembrane region" description="Helical" evidence="1">
    <location>
        <begin position="142"/>
        <end position="162"/>
    </location>
</feature>
<evidence type="ECO:0000256" key="1">
    <source>
        <dbReference type="SAM" id="Phobius"/>
    </source>
</evidence>
<evidence type="ECO:0000313" key="3">
    <source>
        <dbReference type="Proteomes" id="UP000290045"/>
    </source>
</evidence>
<protein>
    <submittedName>
        <fullName evidence="2">Membrane protein</fullName>
    </submittedName>
</protein>
<accession>A0A411B5G2</accession>
<gene>
    <name evidence="2" type="primary">44</name>
    <name evidence="2" type="ORF">SEA_NIBB_44</name>
</gene>
<name>A0A411B5G2_9CAUD</name>
<dbReference type="Proteomes" id="UP000290045">
    <property type="component" value="Segment"/>
</dbReference>
<keyword evidence="1" id="KW-0472">Membrane</keyword>
<dbReference type="EMBL" id="MK460246">
    <property type="protein sequence ID" value="QAX95583.1"/>
    <property type="molecule type" value="Genomic_DNA"/>
</dbReference>
<evidence type="ECO:0000313" key="2">
    <source>
        <dbReference type="EMBL" id="QAX95583.1"/>
    </source>
</evidence>
<proteinExistence type="predicted"/>
<keyword evidence="1" id="KW-0812">Transmembrane</keyword>
<dbReference type="KEGG" id="vg:60325109"/>
<feature type="transmembrane region" description="Helical" evidence="1">
    <location>
        <begin position="98"/>
        <end position="116"/>
    </location>
</feature>
<organism evidence="2 3">
    <name type="scientific">Mycobacterium phage Nibb</name>
    <dbReference type="NCBI Taxonomy" id="2510585"/>
    <lineage>
        <taxon>Viruses</taxon>
        <taxon>Duplodnaviria</taxon>
        <taxon>Heunggongvirae</taxon>
        <taxon>Uroviricota</taxon>
        <taxon>Caudoviricetes</taxon>
        <taxon>Weiservirinae</taxon>
        <taxon>Anayavirus</taxon>
        <taxon>Anayavirus nibb</taxon>
    </lineage>
</organism>
<reference evidence="2 3" key="1">
    <citation type="submission" date="2019-01" db="EMBL/GenBank/DDBJ databases">
        <authorList>
            <person name="Neitz A."/>
            <person name="Villela V."/>
            <person name="Anton S."/>
            <person name="Buhyoff S."/>
            <person name="Consani M."/>
            <person name="Davis D."/>
            <person name="Haas R."/>
            <person name="Heid C."/>
            <person name="Roop S."/>
            <person name="Braley A.B."/>
            <person name="Ettinger A.-S.H."/>
            <person name="Anders K.R."/>
            <person name="Garlena R.A."/>
            <person name="Russell D.A."/>
            <person name="Pope W.H."/>
            <person name="Jacobs-Sera D."/>
            <person name="Hendrix R.W."/>
            <person name="Hatfull G.F."/>
        </authorList>
    </citation>
    <scope>NUCLEOTIDE SEQUENCE [LARGE SCALE GENOMIC DNA]</scope>
</reference>